<name>A0ABR8LHH4_9ALTE</name>
<feature type="transmembrane region" description="Helical" evidence="1">
    <location>
        <begin position="25"/>
        <end position="44"/>
    </location>
</feature>
<evidence type="ECO:0000256" key="1">
    <source>
        <dbReference type="SAM" id="Phobius"/>
    </source>
</evidence>
<accession>A0ABR8LHH4</accession>
<dbReference type="Proteomes" id="UP000624419">
    <property type="component" value="Unassembled WGS sequence"/>
</dbReference>
<gene>
    <name evidence="2" type="ORF">HHX48_04405</name>
</gene>
<keyword evidence="1" id="KW-0472">Membrane</keyword>
<dbReference type="EMBL" id="JABBXD010000001">
    <property type="protein sequence ID" value="MBD3584978.1"/>
    <property type="molecule type" value="Genomic_DNA"/>
</dbReference>
<dbReference type="RefSeq" id="WP_191022536.1">
    <property type="nucleotide sequence ID" value="NZ_JABBXD010000001.1"/>
</dbReference>
<evidence type="ECO:0000313" key="3">
    <source>
        <dbReference type="Proteomes" id="UP000624419"/>
    </source>
</evidence>
<evidence type="ECO:0000313" key="2">
    <source>
        <dbReference type="EMBL" id="MBD3584978.1"/>
    </source>
</evidence>
<proteinExistence type="predicted"/>
<sequence>MRLLFGLICLGYAWSLPLLLEQQMTALIAGGAIIAGIGLLILIHSDAKRTRRERQI</sequence>
<reference evidence="2 3" key="1">
    <citation type="submission" date="2020-04" db="EMBL/GenBank/DDBJ databases">
        <title>Salinimonas sp. HHU 13199.</title>
        <authorList>
            <person name="Cui X."/>
            <person name="Zhang D."/>
        </authorList>
    </citation>
    <scope>NUCLEOTIDE SEQUENCE [LARGE SCALE GENOMIC DNA]</scope>
    <source>
        <strain evidence="2 3">HHU 13199</strain>
    </source>
</reference>
<keyword evidence="3" id="KW-1185">Reference proteome</keyword>
<keyword evidence="1" id="KW-0812">Transmembrane</keyword>
<protein>
    <submittedName>
        <fullName evidence="2">Uncharacterized protein</fullName>
    </submittedName>
</protein>
<comment type="caution">
    <text evidence="2">The sequence shown here is derived from an EMBL/GenBank/DDBJ whole genome shotgun (WGS) entry which is preliminary data.</text>
</comment>
<organism evidence="2 3">
    <name type="scientific">Salinimonas profundi</name>
    <dbReference type="NCBI Taxonomy" id="2729140"/>
    <lineage>
        <taxon>Bacteria</taxon>
        <taxon>Pseudomonadati</taxon>
        <taxon>Pseudomonadota</taxon>
        <taxon>Gammaproteobacteria</taxon>
        <taxon>Alteromonadales</taxon>
        <taxon>Alteromonadaceae</taxon>
        <taxon>Alteromonas/Salinimonas group</taxon>
        <taxon>Salinimonas</taxon>
    </lineage>
</organism>
<keyword evidence="1" id="KW-1133">Transmembrane helix</keyword>